<dbReference type="EMBL" id="RCZP01000013">
    <property type="protein sequence ID" value="TPG55522.1"/>
    <property type="molecule type" value="Genomic_DNA"/>
</dbReference>
<keyword evidence="4" id="KW-0809">Transit peptide</keyword>
<reference evidence="7 8" key="1">
    <citation type="journal article" date="2019" name="Environ. Microbiol.">
        <title>Species interactions and distinct microbial communities in high Arctic permafrost affected cryosols are associated with the CH4 and CO2 gas fluxes.</title>
        <authorList>
            <person name="Altshuler I."/>
            <person name="Hamel J."/>
            <person name="Turney S."/>
            <person name="Magnuson E."/>
            <person name="Levesque R."/>
            <person name="Greer C."/>
            <person name="Whyte L.G."/>
        </authorList>
    </citation>
    <scope>NUCLEOTIDE SEQUENCE [LARGE SCALE GENOMIC DNA]</scope>
    <source>
        <strain evidence="7 8">S9.3B</strain>
    </source>
</reference>
<evidence type="ECO:0000256" key="2">
    <source>
        <dbReference type="ARBA" id="ARBA00022448"/>
    </source>
</evidence>
<evidence type="ECO:0000256" key="5">
    <source>
        <dbReference type="ARBA" id="ARBA00022982"/>
    </source>
</evidence>
<protein>
    <submittedName>
        <fullName evidence="7">Oxidoreductase</fullName>
    </submittedName>
</protein>
<dbReference type="AlphaFoldDB" id="A0A502G1T1"/>
<comment type="subcellular location">
    <subcellularLocation>
        <location evidence="1">Membrane</location>
    </subcellularLocation>
</comment>
<dbReference type="Proteomes" id="UP000317078">
    <property type="component" value="Unassembled WGS sequence"/>
</dbReference>
<dbReference type="InterPro" id="IPR038532">
    <property type="entry name" value="NDUFS4-like_sf"/>
</dbReference>
<proteinExistence type="predicted"/>
<sequence length="110" mass="12921">MHRRSSLMSIARIHSPARNAMQSGQGRTDEWIFEWSPSEPKRIDPLMGWYGSGDTNRQVQLRFDTLEQAEAYAKSKGIPYEVERRRQVPALRPKSYADNFRTDRLVNWTH</sequence>
<keyword evidence="5" id="KW-0249">Electron transport</keyword>
<dbReference type="Gene3D" id="3.30.160.190">
    <property type="entry name" value="atu1810 like domain"/>
    <property type="match status" value="1"/>
</dbReference>
<keyword evidence="3" id="KW-0679">Respiratory chain</keyword>
<dbReference type="GO" id="GO:0022900">
    <property type="term" value="P:electron transport chain"/>
    <property type="evidence" value="ECO:0007669"/>
    <property type="project" value="InterPro"/>
</dbReference>
<evidence type="ECO:0000256" key="3">
    <source>
        <dbReference type="ARBA" id="ARBA00022660"/>
    </source>
</evidence>
<organism evidence="7 8">
    <name type="scientific">Muricoccus nepalensis</name>
    <dbReference type="NCBI Taxonomy" id="1854500"/>
    <lineage>
        <taxon>Bacteria</taxon>
        <taxon>Pseudomonadati</taxon>
        <taxon>Pseudomonadota</taxon>
        <taxon>Alphaproteobacteria</taxon>
        <taxon>Acetobacterales</taxon>
        <taxon>Roseomonadaceae</taxon>
        <taxon>Muricoccus</taxon>
    </lineage>
</organism>
<name>A0A502G1T1_9PROT</name>
<evidence type="ECO:0000256" key="4">
    <source>
        <dbReference type="ARBA" id="ARBA00022946"/>
    </source>
</evidence>
<dbReference type="OrthoDB" id="9799572at2"/>
<accession>A0A502G1T1</accession>
<dbReference type="InterPro" id="IPR006885">
    <property type="entry name" value="NADH_UbQ_FeS_4_mit-like"/>
</dbReference>
<evidence type="ECO:0000313" key="7">
    <source>
        <dbReference type="EMBL" id="TPG55522.1"/>
    </source>
</evidence>
<dbReference type="GO" id="GO:0016020">
    <property type="term" value="C:membrane"/>
    <property type="evidence" value="ECO:0007669"/>
    <property type="project" value="UniProtKB-SubCell"/>
</dbReference>
<evidence type="ECO:0000256" key="1">
    <source>
        <dbReference type="ARBA" id="ARBA00004370"/>
    </source>
</evidence>
<keyword evidence="6" id="KW-0472">Membrane</keyword>
<gene>
    <name evidence="7" type="ORF">EAH89_14875</name>
</gene>
<dbReference type="PANTHER" id="PTHR12219:SF8">
    <property type="entry name" value="NADH DEHYDROGENASE [UBIQUINONE] IRON-SULFUR PROTEIN 4, MITOCHONDRIAL"/>
    <property type="match status" value="1"/>
</dbReference>
<comment type="caution">
    <text evidence="7">The sequence shown here is derived from an EMBL/GenBank/DDBJ whole genome shotgun (WGS) entry which is preliminary data.</text>
</comment>
<dbReference type="PANTHER" id="PTHR12219">
    <property type="entry name" value="NADH-UBIQUINONE OXIDOREDUCTASE"/>
    <property type="match status" value="1"/>
</dbReference>
<keyword evidence="8" id="KW-1185">Reference proteome</keyword>
<evidence type="ECO:0000313" key="8">
    <source>
        <dbReference type="Proteomes" id="UP000317078"/>
    </source>
</evidence>
<keyword evidence="2" id="KW-0813">Transport</keyword>
<evidence type="ECO:0000256" key="6">
    <source>
        <dbReference type="ARBA" id="ARBA00023136"/>
    </source>
</evidence>
<dbReference type="Pfam" id="PF04800">
    <property type="entry name" value="NDUS4"/>
    <property type="match status" value="1"/>
</dbReference>